<dbReference type="Proteomes" id="UP000585638">
    <property type="component" value="Unassembled WGS sequence"/>
</dbReference>
<feature type="domain" description="Carbamoyltransferase C-terminal" evidence="3">
    <location>
        <begin position="368"/>
        <end position="534"/>
    </location>
</feature>
<evidence type="ECO:0000313" key="5">
    <source>
        <dbReference type="Proteomes" id="UP000585638"/>
    </source>
</evidence>
<protein>
    <submittedName>
        <fullName evidence="4">Carbamoyltransferase</fullName>
        <ecNumber evidence="4">2.1.3.-</ecNumber>
    </submittedName>
</protein>
<reference evidence="4 5" key="1">
    <citation type="submission" date="2020-08" db="EMBL/GenBank/DDBJ databases">
        <title>Sequencing the genomes of 1000 actinobacteria strains.</title>
        <authorList>
            <person name="Klenk H.-P."/>
        </authorList>
    </citation>
    <scope>NUCLEOTIDE SEQUENCE [LARGE SCALE GENOMIC DNA]</scope>
    <source>
        <strain evidence="4 5">DSM 43851</strain>
    </source>
</reference>
<dbReference type="RefSeq" id="WP_184870580.1">
    <property type="nucleotide sequence ID" value="NZ_BAAAWY010000056.1"/>
</dbReference>
<dbReference type="CDD" id="cd24098">
    <property type="entry name" value="ASKHA_NBD_TobZ_N"/>
    <property type="match status" value="1"/>
</dbReference>
<dbReference type="Pfam" id="PF02543">
    <property type="entry name" value="Carbam_trans_N"/>
    <property type="match status" value="2"/>
</dbReference>
<dbReference type="InterPro" id="IPR051338">
    <property type="entry name" value="NodU/CmcH_Carbamoyltrnsfr"/>
</dbReference>
<gene>
    <name evidence="4" type="ORF">BJ998_009379</name>
</gene>
<evidence type="ECO:0000259" key="2">
    <source>
        <dbReference type="Pfam" id="PF02543"/>
    </source>
</evidence>
<dbReference type="EMBL" id="JACHIR010000005">
    <property type="protein sequence ID" value="MBB5898120.1"/>
    <property type="molecule type" value="Genomic_DNA"/>
</dbReference>
<dbReference type="GO" id="GO:0016740">
    <property type="term" value="F:transferase activity"/>
    <property type="evidence" value="ECO:0007669"/>
    <property type="project" value="UniProtKB-KW"/>
</dbReference>
<dbReference type="Pfam" id="PF16861">
    <property type="entry name" value="Carbam_trans_C"/>
    <property type="match status" value="1"/>
</dbReference>
<dbReference type="Gene3D" id="3.30.420.40">
    <property type="match status" value="2"/>
</dbReference>
<evidence type="ECO:0000313" key="4">
    <source>
        <dbReference type="EMBL" id="MBB5898120.1"/>
    </source>
</evidence>
<organism evidence="4 5">
    <name type="scientific">Kutzneria kofuensis</name>
    <dbReference type="NCBI Taxonomy" id="103725"/>
    <lineage>
        <taxon>Bacteria</taxon>
        <taxon>Bacillati</taxon>
        <taxon>Actinomycetota</taxon>
        <taxon>Actinomycetes</taxon>
        <taxon>Pseudonocardiales</taxon>
        <taxon>Pseudonocardiaceae</taxon>
        <taxon>Kutzneria</taxon>
    </lineage>
</organism>
<keyword evidence="5" id="KW-1185">Reference proteome</keyword>
<dbReference type="InterPro" id="IPR043129">
    <property type="entry name" value="ATPase_NBD"/>
</dbReference>
<dbReference type="SUPFAM" id="SSF53067">
    <property type="entry name" value="Actin-like ATPase domain"/>
    <property type="match status" value="1"/>
</dbReference>
<dbReference type="PANTHER" id="PTHR34847:SF1">
    <property type="entry name" value="NODULATION PROTEIN U"/>
    <property type="match status" value="1"/>
</dbReference>
<feature type="domain" description="Carbamoyltransferase" evidence="2">
    <location>
        <begin position="3"/>
        <end position="67"/>
    </location>
</feature>
<comment type="caution">
    <text evidence="4">The sequence shown here is derived from an EMBL/GenBank/DDBJ whole genome shotgun (WGS) entry which is preliminary data.</text>
</comment>
<comment type="similarity">
    <text evidence="1">Belongs to the NodU/CmcH family.</text>
</comment>
<name>A0A7W9KSZ0_9PSEU</name>
<dbReference type="InterPro" id="IPR031730">
    <property type="entry name" value="Carbam_trans_C"/>
</dbReference>
<evidence type="ECO:0000256" key="1">
    <source>
        <dbReference type="ARBA" id="ARBA00006129"/>
    </source>
</evidence>
<dbReference type="Gene3D" id="3.90.870.20">
    <property type="entry name" value="Carbamoyltransferase, C-terminal domain"/>
    <property type="match status" value="1"/>
</dbReference>
<dbReference type="InterPro" id="IPR038152">
    <property type="entry name" value="Carbam_trans_C_sf"/>
</dbReference>
<accession>A0A7W9KSZ0</accession>
<sequence length="540" mass="57321">MWVLGINWKWHDGAAALVDGDGRIVALAEEERFTGVKHAWDTYPTRAVQHCLAQAGITWRDLDHVAIGWDLPRLIPWQDEQRAELYTALFGPAAAHGPGPELVFVEHHLAHAYSAFHASGFDSAGVLVVDGAGEDEAISIFAADRAGALTLKRHWPRAYSLGAMYDAATRLLGFGALGAGKTMGLAPYGNDSDSTVLAIGDLVEGPGARPGPPFDWPTEMHYNDFCEQWMSAMTDRFGEVTKPAEHLDADPVAVRLAASAQRTVERAVRALHAETVCATGSPAVCLAGGVALNCVANGQLPEPVYIPPFPHDAGVALGAAWSISPPRRPALLDSPYLGAGPRIGGEVDALREAGFDVRELTPARVLDLLMDGGIGAIVEGRAEIGPRALGHRSIVAVPNPAGTRDRVNTLKGREQWRPLAPVTLPGHAPRLWPSQGMRELYMVGTATVGAYGREVMPALVHVDGTTRPQVVSGGKAPILEGVLAAMEEAGVPPVLMNTSFNGPGEPIVDSAADAVRAFTRLGLDFLVLGEHVAAKRGRQL</sequence>
<dbReference type="PANTHER" id="PTHR34847">
    <property type="entry name" value="NODULATION PROTEIN U"/>
    <property type="match status" value="1"/>
</dbReference>
<dbReference type="InterPro" id="IPR003696">
    <property type="entry name" value="Carbtransf_dom"/>
</dbReference>
<evidence type="ECO:0000259" key="3">
    <source>
        <dbReference type="Pfam" id="PF16861"/>
    </source>
</evidence>
<dbReference type="EC" id="2.1.3.-" evidence="4"/>
<proteinExistence type="inferred from homology"/>
<feature type="domain" description="Carbamoyltransferase" evidence="2">
    <location>
        <begin position="100"/>
        <end position="320"/>
    </location>
</feature>
<keyword evidence="4" id="KW-0808">Transferase</keyword>
<dbReference type="AlphaFoldDB" id="A0A7W9KSZ0"/>